<dbReference type="PANTHER" id="PTHR43133">
    <property type="entry name" value="RNA POLYMERASE ECF-TYPE SIGMA FACTO"/>
    <property type="match status" value="1"/>
</dbReference>
<dbReference type="PANTHER" id="PTHR43133:SF46">
    <property type="entry name" value="RNA POLYMERASE SIGMA-70 FACTOR ECF SUBFAMILY"/>
    <property type="match status" value="1"/>
</dbReference>
<keyword evidence="3" id="KW-0731">Sigma factor</keyword>
<feature type="domain" description="RNA polymerase sigma factor 70 region 4 type 2" evidence="6">
    <location>
        <begin position="134"/>
        <end position="181"/>
    </location>
</feature>
<dbReference type="RefSeq" id="WP_114408770.1">
    <property type="nucleotide sequence ID" value="NZ_QOWE01000024.1"/>
</dbReference>
<dbReference type="Pfam" id="PF04542">
    <property type="entry name" value="Sigma70_r2"/>
    <property type="match status" value="1"/>
</dbReference>
<dbReference type="OrthoDB" id="9150024at2"/>
<dbReference type="GO" id="GO:0016987">
    <property type="term" value="F:sigma factor activity"/>
    <property type="evidence" value="ECO:0007669"/>
    <property type="project" value="UniProtKB-KW"/>
</dbReference>
<dbReference type="Gene3D" id="1.10.10.10">
    <property type="entry name" value="Winged helix-like DNA-binding domain superfamily/Winged helix DNA-binding domain"/>
    <property type="match status" value="1"/>
</dbReference>
<evidence type="ECO:0000256" key="2">
    <source>
        <dbReference type="ARBA" id="ARBA00023015"/>
    </source>
</evidence>
<reference evidence="7 8" key="1">
    <citation type="submission" date="2018-07" db="EMBL/GenBank/DDBJ databases">
        <title>Genome analysis of Larkinella rosea.</title>
        <authorList>
            <person name="Zhou Z."/>
            <person name="Wang G."/>
        </authorList>
    </citation>
    <scope>NUCLEOTIDE SEQUENCE [LARGE SCALE GENOMIC DNA]</scope>
    <source>
        <strain evidence="8">zzj9</strain>
    </source>
</reference>
<evidence type="ECO:0000313" key="8">
    <source>
        <dbReference type="Proteomes" id="UP000253383"/>
    </source>
</evidence>
<dbReference type="InterPro" id="IPR013324">
    <property type="entry name" value="RNA_pol_sigma_r3/r4-like"/>
</dbReference>
<comment type="similarity">
    <text evidence="1">Belongs to the sigma-70 factor family. ECF subfamily.</text>
</comment>
<evidence type="ECO:0000256" key="1">
    <source>
        <dbReference type="ARBA" id="ARBA00010641"/>
    </source>
</evidence>
<feature type="domain" description="RNA polymerase sigma-70 region 2" evidence="5">
    <location>
        <begin position="30"/>
        <end position="92"/>
    </location>
</feature>
<dbReference type="Gene3D" id="1.10.1740.10">
    <property type="match status" value="1"/>
</dbReference>
<dbReference type="InterPro" id="IPR013249">
    <property type="entry name" value="RNA_pol_sigma70_r4_t2"/>
</dbReference>
<dbReference type="InterPro" id="IPR007627">
    <property type="entry name" value="RNA_pol_sigma70_r2"/>
</dbReference>
<dbReference type="InterPro" id="IPR039425">
    <property type="entry name" value="RNA_pol_sigma-70-like"/>
</dbReference>
<dbReference type="InterPro" id="IPR036388">
    <property type="entry name" value="WH-like_DNA-bd_sf"/>
</dbReference>
<dbReference type="CDD" id="cd06171">
    <property type="entry name" value="Sigma70_r4"/>
    <property type="match status" value="1"/>
</dbReference>
<dbReference type="Pfam" id="PF08281">
    <property type="entry name" value="Sigma70_r4_2"/>
    <property type="match status" value="1"/>
</dbReference>
<accession>A0A368JIA2</accession>
<name>A0A368JIA2_9BACT</name>
<evidence type="ECO:0000259" key="6">
    <source>
        <dbReference type="Pfam" id="PF08281"/>
    </source>
</evidence>
<dbReference type="InterPro" id="IPR013325">
    <property type="entry name" value="RNA_pol_sigma_r2"/>
</dbReference>
<organism evidence="7 8">
    <name type="scientific">Larkinella punicea</name>
    <dbReference type="NCBI Taxonomy" id="2315727"/>
    <lineage>
        <taxon>Bacteria</taxon>
        <taxon>Pseudomonadati</taxon>
        <taxon>Bacteroidota</taxon>
        <taxon>Cytophagia</taxon>
        <taxon>Cytophagales</taxon>
        <taxon>Spirosomataceae</taxon>
        <taxon>Larkinella</taxon>
    </lineage>
</organism>
<comment type="caution">
    <text evidence="7">The sequence shown here is derived from an EMBL/GenBank/DDBJ whole genome shotgun (WGS) entry which is preliminary data.</text>
</comment>
<dbReference type="NCBIfam" id="TIGR02937">
    <property type="entry name" value="sigma70-ECF"/>
    <property type="match status" value="1"/>
</dbReference>
<protein>
    <submittedName>
        <fullName evidence="7">Sigma-70 family RNA polymerase sigma factor</fullName>
    </submittedName>
</protein>
<evidence type="ECO:0000256" key="3">
    <source>
        <dbReference type="ARBA" id="ARBA00023082"/>
    </source>
</evidence>
<evidence type="ECO:0000313" key="7">
    <source>
        <dbReference type="EMBL" id="RCR66776.1"/>
    </source>
</evidence>
<dbReference type="SUPFAM" id="SSF88946">
    <property type="entry name" value="Sigma2 domain of RNA polymerase sigma factors"/>
    <property type="match status" value="1"/>
</dbReference>
<dbReference type="AlphaFoldDB" id="A0A368JIA2"/>
<evidence type="ECO:0000259" key="5">
    <source>
        <dbReference type="Pfam" id="PF04542"/>
    </source>
</evidence>
<gene>
    <name evidence="7" type="ORF">DUE52_24800</name>
</gene>
<sequence length="204" mass="24176">MSNLPETNRSRDSQLWKDLVLGNEQALGSLMRIYYRSLLNYGQKFNRDEEFLKDCIQELFIEIWNRRQTLSSPDNVKAYLFSSLRRKIYREVHKLPLFSHPESADAEDSGLHVEFSPEWWLIEEESLAERTRKMGHLLNLLPKRQREVIYLKYYQELSRDEIAQVMSISPQTVSNLIHLAFVNLRDRIKTVAISLFIILTLFLV</sequence>
<keyword evidence="2" id="KW-0805">Transcription regulation</keyword>
<keyword evidence="4" id="KW-0804">Transcription</keyword>
<dbReference type="SUPFAM" id="SSF88659">
    <property type="entry name" value="Sigma3 and sigma4 domains of RNA polymerase sigma factors"/>
    <property type="match status" value="1"/>
</dbReference>
<evidence type="ECO:0000256" key="4">
    <source>
        <dbReference type="ARBA" id="ARBA00023163"/>
    </source>
</evidence>
<proteinExistence type="inferred from homology"/>
<dbReference type="GO" id="GO:0006352">
    <property type="term" value="P:DNA-templated transcription initiation"/>
    <property type="evidence" value="ECO:0007669"/>
    <property type="project" value="InterPro"/>
</dbReference>
<dbReference type="InterPro" id="IPR014284">
    <property type="entry name" value="RNA_pol_sigma-70_dom"/>
</dbReference>
<dbReference type="EMBL" id="QOWE01000024">
    <property type="protein sequence ID" value="RCR66776.1"/>
    <property type="molecule type" value="Genomic_DNA"/>
</dbReference>
<keyword evidence="8" id="KW-1185">Reference proteome</keyword>
<dbReference type="Proteomes" id="UP000253383">
    <property type="component" value="Unassembled WGS sequence"/>
</dbReference>
<dbReference type="GO" id="GO:0003677">
    <property type="term" value="F:DNA binding"/>
    <property type="evidence" value="ECO:0007669"/>
    <property type="project" value="InterPro"/>
</dbReference>